<protein>
    <recommendedName>
        <fullName evidence="6">MetA-pathway of phenol degradation</fullName>
    </recommendedName>
</protein>
<evidence type="ECO:0000313" key="2">
    <source>
        <dbReference type="EMBL" id="GEN25597.1"/>
    </source>
</evidence>
<gene>
    <name evidence="2" type="ORF">HCU01_35460</name>
    <name evidence="3" type="ORF">SAMN05660971_03628</name>
</gene>
<evidence type="ECO:0000313" key="4">
    <source>
        <dbReference type="Proteomes" id="UP000184123"/>
    </source>
</evidence>
<accession>A0A1M7KVP8</accession>
<dbReference type="AlphaFoldDB" id="A0A1M7KVP8"/>
<feature type="chain" id="PRO_5012703486" description="MetA-pathway of phenol degradation" evidence="1">
    <location>
        <begin position="26"/>
        <end position="265"/>
    </location>
</feature>
<dbReference type="EMBL" id="FRCA01000011">
    <property type="protein sequence ID" value="SHM69456.1"/>
    <property type="molecule type" value="Genomic_DNA"/>
</dbReference>
<reference evidence="2 5" key="2">
    <citation type="submission" date="2019-07" db="EMBL/GenBank/DDBJ databases">
        <title>Whole genome shotgun sequence of Halomonas cupida NBRC 102219.</title>
        <authorList>
            <person name="Hosoyama A."/>
            <person name="Uohara A."/>
            <person name="Ohji S."/>
            <person name="Ichikawa N."/>
        </authorList>
    </citation>
    <scope>NUCLEOTIDE SEQUENCE [LARGE SCALE GENOMIC DNA]</scope>
    <source>
        <strain evidence="2 5">NBRC 102219</strain>
    </source>
</reference>
<proteinExistence type="predicted"/>
<keyword evidence="1" id="KW-0732">Signal</keyword>
<evidence type="ECO:0000256" key="1">
    <source>
        <dbReference type="SAM" id="SignalP"/>
    </source>
</evidence>
<organism evidence="3 4">
    <name type="scientific">Halomonas cupida</name>
    <dbReference type="NCBI Taxonomy" id="44933"/>
    <lineage>
        <taxon>Bacteria</taxon>
        <taxon>Pseudomonadati</taxon>
        <taxon>Pseudomonadota</taxon>
        <taxon>Gammaproteobacteria</taxon>
        <taxon>Oceanospirillales</taxon>
        <taxon>Halomonadaceae</taxon>
        <taxon>Halomonas</taxon>
    </lineage>
</organism>
<dbReference type="Proteomes" id="UP000321726">
    <property type="component" value="Unassembled WGS sequence"/>
</dbReference>
<dbReference type="RefSeq" id="WP_073436624.1">
    <property type="nucleotide sequence ID" value="NZ_BJXU01000155.1"/>
</dbReference>
<evidence type="ECO:0000313" key="5">
    <source>
        <dbReference type="Proteomes" id="UP000321726"/>
    </source>
</evidence>
<evidence type="ECO:0008006" key="6">
    <source>
        <dbReference type="Google" id="ProtNLM"/>
    </source>
</evidence>
<dbReference type="STRING" id="44933.SAMN05660971_03628"/>
<feature type="signal peptide" evidence="1">
    <location>
        <begin position="1"/>
        <end position="25"/>
    </location>
</feature>
<dbReference type="OrthoDB" id="9809066at2"/>
<sequence>MQQASRTIIATALLGSSLVSGHALAQGDTGSSAQANNPLANMTAFNLQNYYIGDLTESDESANQFWFRYAAPFSLGKSNWLMRASLPVNSYPTSPSGDTRTGIGDLNVFTSYLFDTGNPAVSFGFGPQITAPTATRDEVGSEKWSAGLVNVLFNAESPRFQYGYLLSWQQSFAGEDDREDVELAAFQPFAFYQLGGGTYLRSAPIWAYNLENDNYSVPLGVGAGQVFHQGKTVYNLFVEPQFSVADEGAGQPDWQIFFGLNMQFQ</sequence>
<evidence type="ECO:0000313" key="3">
    <source>
        <dbReference type="EMBL" id="SHM69456.1"/>
    </source>
</evidence>
<name>A0A1M7KVP8_9GAMM</name>
<keyword evidence="5" id="KW-1185">Reference proteome</keyword>
<reference evidence="3 4" key="1">
    <citation type="submission" date="2016-11" db="EMBL/GenBank/DDBJ databases">
        <authorList>
            <person name="Jaros S."/>
            <person name="Januszkiewicz K."/>
            <person name="Wedrychowicz H."/>
        </authorList>
    </citation>
    <scope>NUCLEOTIDE SEQUENCE [LARGE SCALE GENOMIC DNA]</scope>
    <source>
        <strain evidence="3 4">DSM 4740</strain>
    </source>
</reference>
<dbReference type="EMBL" id="BJXU01000155">
    <property type="protein sequence ID" value="GEN25597.1"/>
    <property type="molecule type" value="Genomic_DNA"/>
</dbReference>
<dbReference type="Proteomes" id="UP000184123">
    <property type="component" value="Unassembled WGS sequence"/>
</dbReference>